<dbReference type="AlphaFoldDB" id="A0A6M3JGD1"/>
<evidence type="ECO:0000313" key="2">
    <source>
        <dbReference type="EMBL" id="QJA68973.1"/>
    </source>
</evidence>
<protein>
    <submittedName>
        <fullName evidence="2">Uncharacterized protein</fullName>
    </submittedName>
</protein>
<organism evidence="2">
    <name type="scientific">viral metagenome</name>
    <dbReference type="NCBI Taxonomy" id="1070528"/>
    <lineage>
        <taxon>unclassified sequences</taxon>
        <taxon>metagenomes</taxon>
        <taxon>organismal metagenomes</taxon>
    </lineage>
</organism>
<name>A0A6M3JGD1_9ZZZZ</name>
<feature type="transmembrane region" description="Helical" evidence="1">
    <location>
        <begin position="30"/>
        <end position="50"/>
    </location>
</feature>
<keyword evidence="1" id="KW-0812">Transmembrane</keyword>
<dbReference type="EMBL" id="MT141666">
    <property type="protein sequence ID" value="QJA68973.1"/>
    <property type="molecule type" value="Genomic_DNA"/>
</dbReference>
<feature type="transmembrane region" description="Helical" evidence="1">
    <location>
        <begin position="56"/>
        <end position="74"/>
    </location>
</feature>
<proteinExistence type="predicted"/>
<evidence type="ECO:0000256" key="1">
    <source>
        <dbReference type="SAM" id="Phobius"/>
    </source>
</evidence>
<gene>
    <name evidence="2" type="ORF">MM415A05268_0003</name>
</gene>
<sequence>MIQDYIFSIGNVLFSIMLIPSLLTSAKPHWLTSALTSALLFLFGYCFSTLNLKLAMVASFITATAWMILFIQSMRIKYLIYKMKDEIAY</sequence>
<keyword evidence="1" id="KW-1133">Transmembrane helix</keyword>
<reference evidence="2" key="1">
    <citation type="submission" date="2020-03" db="EMBL/GenBank/DDBJ databases">
        <title>The deep terrestrial virosphere.</title>
        <authorList>
            <person name="Holmfeldt K."/>
            <person name="Nilsson E."/>
            <person name="Simone D."/>
            <person name="Lopez-Fernandez M."/>
            <person name="Wu X."/>
            <person name="de Brujin I."/>
            <person name="Lundin D."/>
            <person name="Andersson A."/>
            <person name="Bertilsson S."/>
            <person name="Dopson M."/>
        </authorList>
    </citation>
    <scope>NUCLEOTIDE SEQUENCE</scope>
    <source>
        <strain evidence="2">MM415A05268</strain>
    </source>
</reference>
<accession>A0A6M3JGD1</accession>
<keyword evidence="1" id="KW-0472">Membrane</keyword>
<feature type="transmembrane region" description="Helical" evidence="1">
    <location>
        <begin position="6"/>
        <end position="23"/>
    </location>
</feature>